<dbReference type="InterPro" id="IPR011010">
    <property type="entry name" value="DNA_brk_join_enz"/>
</dbReference>
<dbReference type="PROSITE" id="PS51898">
    <property type="entry name" value="TYR_RECOMBINASE"/>
    <property type="match status" value="1"/>
</dbReference>
<dbReference type="Gene3D" id="1.10.443.10">
    <property type="entry name" value="Intergrase catalytic core"/>
    <property type="match status" value="1"/>
</dbReference>
<dbReference type="InterPro" id="IPR013762">
    <property type="entry name" value="Integrase-like_cat_sf"/>
</dbReference>
<dbReference type="GO" id="GO:0015074">
    <property type="term" value="P:DNA integration"/>
    <property type="evidence" value="ECO:0007669"/>
    <property type="project" value="InterPro"/>
</dbReference>
<dbReference type="SUPFAM" id="SSF56349">
    <property type="entry name" value="DNA breaking-rejoining enzymes"/>
    <property type="match status" value="1"/>
</dbReference>
<dbReference type="AlphaFoldDB" id="A0AAN0RYH6"/>
<evidence type="ECO:0000313" key="3">
    <source>
        <dbReference type="EMBL" id="AIO36407.1"/>
    </source>
</evidence>
<evidence type="ECO:0000259" key="2">
    <source>
        <dbReference type="PROSITE" id="PS51898"/>
    </source>
</evidence>
<protein>
    <submittedName>
        <fullName evidence="3">Phage integrase family protein</fullName>
    </submittedName>
</protein>
<organism evidence="3 4">
    <name type="scientific">Burkholderia cenocepacia</name>
    <dbReference type="NCBI Taxonomy" id="95486"/>
    <lineage>
        <taxon>Bacteria</taxon>
        <taxon>Pseudomonadati</taxon>
        <taxon>Pseudomonadota</taxon>
        <taxon>Betaproteobacteria</taxon>
        <taxon>Burkholderiales</taxon>
        <taxon>Burkholderiaceae</taxon>
        <taxon>Burkholderia</taxon>
        <taxon>Burkholderia cepacia complex</taxon>
    </lineage>
</organism>
<dbReference type="EMBL" id="CP007784">
    <property type="protein sequence ID" value="AIO36407.1"/>
    <property type="molecule type" value="Genomic_DNA"/>
</dbReference>
<sequence>MLENGADVRFIQALLGHADLSSTQIYTQVAIGKLKEVHAATHPAKLRRDAAALLAVLDAEVHEDTGA</sequence>
<proteinExistence type="predicted"/>
<name>A0AAN0RYH6_9BURK</name>
<feature type="domain" description="Tyr recombinase" evidence="2">
    <location>
        <begin position="1"/>
        <end position="39"/>
    </location>
</feature>
<dbReference type="GO" id="GO:0003677">
    <property type="term" value="F:DNA binding"/>
    <property type="evidence" value="ECO:0007669"/>
    <property type="project" value="InterPro"/>
</dbReference>
<dbReference type="GO" id="GO:0006310">
    <property type="term" value="P:DNA recombination"/>
    <property type="evidence" value="ECO:0007669"/>
    <property type="project" value="UniProtKB-KW"/>
</dbReference>
<keyword evidence="4" id="KW-1185">Reference proteome</keyword>
<evidence type="ECO:0000313" key="4">
    <source>
        <dbReference type="Proteomes" id="UP000029413"/>
    </source>
</evidence>
<gene>
    <name evidence="3" type="ORF">DM39_5906</name>
</gene>
<dbReference type="Pfam" id="PF00589">
    <property type="entry name" value="Phage_integrase"/>
    <property type="match status" value="1"/>
</dbReference>
<reference evidence="3 4" key="1">
    <citation type="submission" date="2014-05" db="EMBL/GenBank/DDBJ databases">
        <authorList>
            <person name="Bishop-Lilly K.A."/>
            <person name="Broomall S.M."/>
            <person name="Chain P.S."/>
            <person name="Chertkov O."/>
            <person name="Coyne S.R."/>
            <person name="Daligault H.E."/>
            <person name="Davenport K.W."/>
            <person name="Erkkila T."/>
            <person name="Frey K.G."/>
            <person name="Gibbons H.S."/>
            <person name="Gu W."/>
            <person name="Jaissle J."/>
            <person name="Johnson S.L."/>
            <person name="Koroleva G.I."/>
            <person name="Ladner J.T."/>
            <person name="Lo C.-C."/>
            <person name="Minogue T.D."/>
            <person name="Munk C."/>
            <person name="Palacios G.F."/>
            <person name="Redden C.L."/>
            <person name="Rosenzweig C.N."/>
            <person name="Scholz M.B."/>
            <person name="Teshima H."/>
            <person name="Xu Y."/>
        </authorList>
    </citation>
    <scope>NUCLEOTIDE SEQUENCE [LARGE SCALE GENOMIC DNA]</scope>
    <source>
        <strain evidence="3 4">DDS 22E-1</strain>
    </source>
</reference>
<dbReference type="InterPro" id="IPR002104">
    <property type="entry name" value="Integrase_catalytic"/>
</dbReference>
<accession>A0AAN0RYH6</accession>
<dbReference type="Proteomes" id="UP000029413">
    <property type="component" value="Chromosome 2"/>
</dbReference>
<dbReference type="KEGG" id="bcen:DM39_5906"/>
<keyword evidence="1" id="KW-0233">DNA recombination</keyword>
<evidence type="ECO:0000256" key="1">
    <source>
        <dbReference type="ARBA" id="ARBA00023172"/>
    </source>
</evidence>